<dbReference type="AlphaFoldDB" id="C5CF79"/>
<evidence type="ECO:0000313" key="4">
    <source>
        <dbReference type="Proteomes" id="UP000002382"/>
    </source>
</evidence>
<feature type="transmembrane region" description="Helical" evidence="1">
    <location>
        <begin position="7"/>
        <end position="32"/>
    </location>
</feature>
<keyword evidence="1" id="KW-0812">Transmembrane</keyword>
<dbReference type="Proteomes" id="UP000002382">
    <property type="component" value="Chromosome"/>
</dbReference>
<protein>
    <submittedName>
        <fullName evidence="3">FMN-binding domain protein</fullName>
    </submittedName>
</protein>
<reference evidence="3 4" key="2">
    <citation type="journal article" date="2011" name="J. Bacteriol.">
        <title>Genome Sequence of Kosmotoga olearia Strain TBF 19.5.1, a Thermophilic Bacterium with a Wide Growth Temperature Range, Isolated from the Troll B Oil Platform in the North Sea.</title>
        <authorList>
            <person name="Swithers K.S."/>
            <person name="Dipippo J.L."/>
            <person name="Bruce D.C."/>
            <person name="Detter C."/>
            <person name="Tapia R."/>
            <person name="Han S."/>
            <person name="Goodwin L.A."/>
            <person name="Han J."/>
            <person name="Woyke T."/>
            <person name="Pitluck S."/>
            <person name="Pennacchio L."/>
            <person name="Nolan M."/>
            <person name="Mikhailova N."/>
            <person name="Land M.L."/>
            <person name="Nesbo C.L."/>
            <person name="Gogarten J.P."/>
            <person name="Noll K.M."/>
        </authorList>
    </citation>
    <scope>NUCLEOTIDE SEQUENCE [LARGE SCALE GENOMIC DNA]</scope>
    <source>
        <strain evidence="4">ATCC BAA-1733 / DSM 21960 / TBF 19.5.1</strain>
    </source>
</reference>
<dbReference type="GO" id="GO:0016020">
    <property type="term" value="C:membrane"/>
    <property type="evidence" value="ECO:0007669"/>
    <property type="project" value="InterPro"/>
</dbReference>
<evidence type="ECO:0000313" key="3">
    <source>
        <dbReference type="EMBL" id="ACR79356.1"/>
    </source>
</evidence>
<dbReference type="SMART" id="SM00900">
    <property type="entry name" value="FMN_bind"/>
    <property type="match status" value="1"/>
</dbReference>
<dbReference type="KEGG" id="kol:Kole_0639"/>
<keyword evidence="1" id="KW-1133">Transmembrane helix</keyword>
<name>C5CF79_KOSOT</name>
<evidence type="ECO:0000256" key="1">
    <source>
        <dbReference type="SAM" id="Phobius"/>
    </source>
</evidence>
<dbReference type="RefSeq" id="WP_012745138.1">
    <property type="nucleotide sequence ID" value="NC_012785.1"/>
</dbReference>
<proteinExistence type="predicted"/>
<dbReference type="GO" id="GO:0010181">
    <property type="term" value="F:FMN binding"/>
    <property type="evidence" value="ECO:0007669"/>
    <property type="project" value="InterPro"/>
</dbReference>
<dbReference type="eggNOG" id="COG3976">
    <property type="taxonomic scope" value="Bacteria"/>
</dbReference>
<dbReference type="Gene3D" id="3.90.1010.20">
    <property type="match status" value="1"/>
</dbReference>
<feature type="domain" description="FMN-binding" evidence="2">
    <location>
        <begin position="63"/>
        <end position="133"/>
    </location>
</feature>
<keyword evidence="1" id="KW-0472">Membrane</keyword>
<keyword evidence="4" id="KW-1185">Reference proteome</keyword>
<dbReference type="Pfam" id="PF04205">
    <property type="entry name" value="FMN_bind"/>
    <property type="match status" value="1"/>
</dbReference>
<dbReference type="OrthoDB" id="47659at2"/>
<sequence>MKRCTKYLVLALVVVIFVIVVGIGSKLFLIYMDMKEKVSDIEFSELELSELEDGEYYGSYSLGIVSAKVCVSVSDGKIDDIEIVEHITGRGKKAEDIVEAVIDEQSVMVDIISGATYSSKTILKAIENAVNYQ</sequence>
<gene>
    <name evidence="3" type="ordered locus">Kole_0639</name>
</gene>
<dbReference type="HOGENOM" id="CLU_096350_0_1_0"/>
<dbReference type="EMBL" id="CP001634">
    <property type="protein sequence ID" value="ACR79356.1"/>
    <property type="molecule type" value="Genomic_DNA"/>
</dbReference>
<dbReference type="InterPro" id="IPR007329">
    <property type="entry name" value="FMN-bd"/>
</dbReference>
<evidence type="ECO:0000259" key="2">
    <source>
        <dbReference type="SMART" id="SM00900"/>
    </source>
</evidence>
<accession>C5CF79</accession>
<organism evidence="3 4">
    <name type="scientific">Kosmotoga olearia (strain ATCC BAA-1733 / DSM 21960 / TBF 19.5.1)</name>
    <dbReference type="NCBI Taxonomy" id="521045"/>
    <lineage>
        <taxon>Bacteria</taxon>
        <taxon>Thermotogati</taxon>
        <taxon>Thermotogota</taxon>
        <taxon>Thermotogae</taxon>
        <taxon>Kosmotogales</taxon>
        <taxon>Kosmotogaceae</taxon>
        <taxon>Kosmotoga</taxon>
    </lineage>
</organism>
<reference evidence="3 4" key="1">
    <citation type="submission" date="2009-06" db="EMBL/GenBank/DDBJ databases">
        <title>Complete sequence of Thermotogales bacterium TBF 19.5.1.</title>
        <authorList>
            <consortium name="US DOE Joint Genome Institute"/>
            <person name="Lucas S."/>
            <person name="Copeland A."/>
            <person name="Lapidus A."/>
            <person name="Glavina del Rio T."/>
            <person name="Tice H."/>
            <person name="Bruce D."/>
            <person name="Goodwin L."/>
            <person name="Pitluck S."/>
            <person name="Chertkov O."/>
            <person name="Brettin T."/>
            <person name="Detter J.C."/>
            <person name="Han C."/>
            <person name="Schmutz J."/>
            <person name="Larimer F."/>
            <person name="Land M."/>
            <person name="Hauser L."/>
            <person name="Kyrpides N."/>
            <person name="Ovchinnikova G."/>
            <person name="Noll K."/>
        </authorList>
    </citation>
    <scope>NUCLEOTIDE SEQUENCE [LARGE SCALE GENOMIC DNA]</scope>
    <source>
        <strain evidence="4">ATCC BAA-1733 / DSM 21960 / TBF 19.5.1</strain>
    </source>
</reference>
<dbReference type="STRING" id="521045.Kole_0639"/>